<evidence type="ECO:0000256" key="13">
    <source>
        <dbReference type="SAM" id="Phobius"/>
    </source>
</evidence>
<evidence type="ECO:0000256" key="5">
    <source>
        <dbReference type="ARBA" id="ARBA00022502"/>
    </source>
</evidence>
<evidence type="ECO:0000313" key="14">
    <source>
        <dbReference type="EMBL" id="TQL56631.1"/>
    </source>
</evidence>
<evidence type="ECO:0000256" key="2">
    <source>
        <dbReference type="ARBA" id="ARBA00004651"/>
    </source>
</evidence>
<keyword evidence="15" id="KW-1185">Reference proteome</keyword>
<dbReference type="GO" id="GO:0005886">
    <property type="term" value="C:plasma membrane"/>
    <property type="evidence" value="ECO:0007669"/>
    <property type="project" value="UniProtKB-SubCell"/>
</dbReference>
<keyword evidence="8 13" id="KW-0812">Transmembrane</keyword>
<evidence type="ECO:0000256" key="9">
    <source>
        <dbReference type="ARBA" id="ARBA00022824"/>
    </source>
</evidence>
<dbReference type="GO" id="GO:0004376">
    <property type="term" value="F:GPI mannosyltransferase activity"/>
    <property type="evidence" value="ECO:0007669"/>
    <property type="project" value="InterPro"/>
</dbReference>
<dbReference type="PANTHER" id="PTHR12468:SF2">
    <property type="entry name" value="GPI MANNOSYLTRANSFERASE 2"/>
    <property type="match status" value="1"/>
</dbReference>
<comment type="caution">
    <text evidence="14">The sequence shown here is derived from an EMBL/GenBank/DDBJ whole genome shotgun (WGS) entry which is preliminary data.</text>
</comment>
<feature type="transmembrane region" description="Helical" evidence="13">
    <location>
        <begin position="485"/>
        <end position="508"/>
    </location>
</feature>
<dbReference type="InterPro" id="IPR007315">
    <property type="entry name" value="PIG-V/Gpi18"/>
</dbReference>
<dbReference type="Pfam" id="PF09594">
    <property type="entry name" value="GT87"/>
    <property type="match status" value="1"/>
</dbReference>
<feature type="transmembrane region" description="Helical" evidence="13">
    <location>
        <begin position="29"/>
        <end position="49"/>
    </location>
</feature>
<gene>
    <name evidence="14" type="ORF">FB460_2525</name>
</gene>
<dbReference type="GO" id="GO:0031501">
    <property type="term" value="C:mannosyltransferase complex"/>
    <property type="evidence" value="ECO:0007669"/>
    <property type="project" value="TreeGrafter"/>
</dbReference>
<reference evidence="14 15" key="1">
    <citation type="submission" date="2019-06" db="EMBL/GenBank/DDBJ databases">
        <title>Sequencing the genomes of 1000 actinobacteria strains.</title>
        <authorList>
            <person name="Klenk H.-P."/>
        </authorList>
    </citation>
    <scope>NUCLEOTIDE SEQUENCE [LARGE SCALE GENOMIC DNA]</scope>
    <source>
        <strain evidence="14 15">DSM 8251</strain>
    </source>
</reference>
<dbReference type="InterPro" id="IPR018584">
    <property type="entry name" value="GT87"/>
</dbReference>
<evidence type="ECO:0000256" key="8">
    <source>
        <dbReference type="ARBA" id="ARBA00022692"/>
    </source>
</evidence>
<feature type="transmembrane region" description="Helical" evidence="13">
    <location>
        <begin position="368"/>
        <end position="388"/>
    </location>
</feature>
<feature type="transmembrane region" description="Helical" evidence="13">
    <location>
        <begin position="634"/>
        <end position="659"/>
    </location>
</feature>
<dbReference type="AlphaFoldDB" id="A0A542Z8K2"/>
<comment type="subcellular location">
    <subcellularLocation>
        <location evidence="2">Cell membrane</location>
        <topology evidence="2">Multi-pass membrane protein</topology>
    </subcellularLocation>
    <subcellularLocation>
        <location evidence="1">Endoplasmic reticulum membrane</location>
        <topology evidence="1">Multi-pass membrane protein</topology>
    </subcellularLocation>
</comment>
<keyword evidence="5" id="KW-0337">GPI-anchor biosynthesis</keyword>
<dbReference type="PANTHER" id="PTHR12468">
    <property type="entry name" value="GPI MANNOSYLTRANSFERASE 2"/>
    <property type="match status" value="1"/>
</dbReference>
<dbReference type="UniPathway" id="UPA00196"/>
<feature type="transmembrane region" description="Helical" evidence="13">
    <location>
        <begin position="567"/>
        <end position="585"/>
    </location>
</feature>
<evidence type="ECO:0000256" key="10">
    <source>
        <dbReference type="ARBA" id="ARBA00022989"/>
    </source>
</evidence>
<comment type="similarity">
    <text evidence="12">Belongs to the glycosyltransferase 87 family.</text>
</comment>
<feature type="transmembrane region" description="Helical" evidence="13">
    <location>
        <begin position="139"/>
        <end position="161"/>
    </location>
</feature>
<dbReference type="Proteomes" id="UP000316196">
    <property type="component" value="Unassembled WGS sequence"/>
</dbReference>
<keyword evidence="9" id="KW-0256">Endoplasmic reticulum</keyword>
<evidence type="ECO:0000256" key="1">
    <source>
        <dbReference type="ARBA" id="ARBA00004477"/>
    </source>
</evidence>
<feature type="transmembrane region" description="Helical" evidence="13">
    <location>
        <begin position="173"/>
        <end position="201"/>
    </location>
</feature>
<evidence type="ECO:0000256" key="7">
    <source>
        <dbReference type="ARBA" id="ARBA00022679"/>
    </source>
</evidence>
<dbReference type="GO" id="GO:0000009">
    <property type="term" value="F:alpha-1,6-mannosyltransferase activity"/>
    <property type="evidence" value="ECO:0007669"/>
    <property type="project" value="InterPro"/>
</dbReference>
<evidence type="ECO:0000256" key="6">
    <source>
        <dbReference type="ARBA" id="ARBA00022676"/>
    </source>
</evidence>
<accession>A0A542Z8K2</accession>
<evidence type="ECO:0000256" key="3">
    <source>
        <dbReference type="ARBA" id="ARBA00004687"/>
    </source>
</evidence>
<feature type="transmembrane region" description="Helical" evidence="13">
    <location>
        <begin position="302"/>
        <end position="321"/>
    </location>
</feature>
<feature type="transmembrane region" description="Helical" evidence="13">
    <location>
        <begin position="247"/>
        <end position="265"/>
    </location>
</feature>
<evidence type="ECO:0000313" key="15">
    <source>
        <dbReference type="Proteomes" id="UP000316196"/>
    </source>
</evidence>
<feature type="transmembrane region" description="Helical" evidence="13">
    <location>
        <begin position="597"/>
        <end position="622"/>
    </location>
</feature>
<comment type="pathway">
    <text evidence="3">Glycolipid biosynthesis; glycosylphosphatidylinositol-anchor biosynthesis.</text>
</comment>
<dbReference type="GO" id="GO:0006506">
    <property type="term" value="P:GPI anchor biosynthetic process"/>
    <property type="evidence" value="ECO:0007669"/>
    <property type="project" value="UniProtKB-UniPathway"/>
</dbReference>
<sequence length="853" mass="93813">MRTIDPFVRVIGRAVGAVPGRHERRPESLANVAGVAVLAATIMWLYTMWRQLPCMLTPGAEAPDAFGARCYTDVTVLYGGRGLLDGNTPYLDAGDYPAFEYPVLTGWFVELLRIITVAVGAPVGPGLDGNDYATATNTFAAVSFTVTFALLLAIVVAHVVLTPNRPWDGLMIAVAPAVVLTGAINWDFLPVALTSLGILAWARRSPLLAGALLGLGMAAKLYPLFILGPLLILCLRSRRIEDFLRTLATFVAAWLVCNLPAMLLAPDAWRNFWEFNSEREGDFGSLWYVFKLAGFPVHDLNTVWTLLFVIGCAIVAGLAFFAPTRPRFAQLAFLVVSAFLLVNKVYSPQYVLWLLPLLVLARPKWREWALYMVAEALYVYAIWAHLGGKISPPGDGADRLYWLATLLRLAVQLALSVLVARDILRPAHDPIRAGRTNLDEWTDDPHGGTLDGAQDAAWATAVRRRVNDAISGAEPLIAGVHEVRWLIGTFVVTRGMIVLALVLAVAGAESDRGFMAEMVTSLSHWDVEHFVGIAQNGYLADSKTMAFFPGLSMVLKVFMVVGVPPVVTGIAVATVSAVLAAWALYRMGGVWAAGLWLIVPTAVFTTVPYTEAPFCAFAFWAWQRARAGRWWQAGLLAAGASAFRVSGLFLIAGLGILALTHEVAGRSIAERLACMVRRAVWLLLPAAVIAAYLIYLHGLTGSWTAWFEAQQEGWVRGWHWPWQSVMNTLPPAEFGGMYHDQPGWGWMFRFELVSTAVGLVLTGFLAARRRWAEATFVGLQVIAFMTSYWLFSVNRATLLWFPLWLVAAEFVRHRPRSDAALAGHRVAIGTWIVLSLILMSWWADMFFRGQWAS</sequence>
<proteinExistence type="inferred from homology"/>
<feature type="transmembrane region" description="Helical" evidence="13">
    <location>
        <begin position="328"/>
        <end position="348"/>
    </location>
</feature>
<evidence type="ECO:0000256" key="12">
    <source>
        <dbReference type="ARBA" id="ARBA00024033"/>
    </source>
</evidence>
<dbReference type="EMBL" id="VFOR01000004">
    <property type="protein sequence ID" value="TQL56631.1"/>
    <property type="molecule type" value="Genomic_DNA"/>
</dbReference>
<feature type="transmembrane region" description="Helical" evidence="13">
    <location>
        <begin position="679"/>
        <end position="698"/>
    </location>
</feature>
<keyword evidence="10 13" id="KW-1133">Transmembrane helix</keyword>
<dbReference type="OrthoDB" id="151635at2"/>
<dbReference type="Pfam" id="PF04188">
    <property type="entry name" value="Mannosyl_trans2"/>
    <property type="match status" value="1"/>
</dbReference>
<evidence type="ECO:0000256" key="4">
    <source>
        <dbReference type="ARBA" id="ARBA00022475"/>
    </source>
</evidence>
<name>A0A542Z8K2_9ACTN</name>
<organism evidence="14 15">
    <name type="scientific">Propioniferax innocua</name>
    <dbReference type="NCBI Taxonomy" id="1753"/>
    <lineage>
        <taxon>Bacteria</taxon>
        <taxon>Bacillati</taxon>
        <taxon>Actinomycetota</taxon>
        <taxon>Actinomycetes</taxon>
        <taxon>Propionibacteriales</taxon>
        <taxon>Propionibacteriaceae</taxon>
        <taxon>Propioniferax</taxon>
    </lineage>
</organism>
<feature type="transmembrane region" description="Helical" evidence="13">
    <location>
        <begin position="207"/>
        <end position="235"/>
    </location>
</feature>
<evidence type="ECO:0000256" key="11">
    <source>
        <dbReference type="ARBA" id="ARBA00023136"/>
    </source>
</evidence>
<keyword evidence="6" id="KW-0328">Glycosyltransferase</keyword>
<dbReference type="RefSeq" id="WP_142094534.1">
    <property type="nucleotide sequence ID" value="NZ_BAAAMD010000002.1"/>
</dbReference>
<keyword evidence="7" id="KW-0808">Transferase</keyword>
<keyword evidence="11 13" id="KW-0472">Membrane</keyword>
<keyword evidence="4" id="KW-1003">Cell membrane</keyword>
<feature type="transmembrane region" description="Helical" evidence="13">
    <location>
        <begin position="826"/>
        <end position="843"/>
    </location>
</feature>
<protein>
    <submittedName>
        <fullName evidence="14">Putative membrane protein</fullName>
    </submittedName>
</protein>
<feature type="transmembrane region" description="Helical" evidence="13">
    <location>
        <begin position="774"/>
        <end position="791"/>
    </location>
</feature>
<feature type="transmembrane region" description="Helical" evidence="13">
    <location>
        <begin position="746"/>
        <end position="767"/>
    </location>
</feature>